<dbReference type="GO" id="GO:0009346">
    <property type="term" value="C:ATP-independent citrate lyase complex"/>
    <property type="evidence" value="ECO:0007669"/>
    <property type="project" value="InterPro"/>
</dbReference>
<reference evidence="1 2" key="1">
    <citation type="submission" date="2018-09" db="EMBL/GenBank/DDBJ databases">
        <title>Genomic Encyclopedia of Archaeal and Bacterial Type Strains, Phase II (KMG-II): from individual species to whole genera.</title>
        <authorList>
            <person name="Goeker M."/>
        </authorList>
    </citation>
    <scope>NUCLEOTIDE SEQUENCE [LARGE SCALE GENOMIC DNA]</scope>
    <source>
        <strain evidence="1 2">DSM 11458</strain>
    </source>
</reference>
<protein>
    <submittedName>
        <fullName evidence="1">Citrate lyase subunit alpha/citrate CoA-transferase</fullName>
    </submittedName>
</protein>
<dbReference type="GO" id="GO:0006084">
    <property type="term" value="P:acetyl-CoA metabolic process"/>
    <property type="evidence" value="ECO:0007669"/>
    <property type="project" value="InterPro"/>
</dbReference>
<dbReference type="PANTHER" id="PTHR40596:SF1">
    <property type="entry name" value="CITRATE LYASE ALPHA CHAIN"/>
    <property type="match status" value="1"/>
</dbReference>
<comment type="caution">
    <text evidence="1">The sequence shown here is derived from an EMBL/GenBank/DDBJ whole genome shotgun (WGS) entry which is preliminary data.</text>
</comment>
<evidence type="ECO:0000313" key="1">
    <source>
        <dbReference type="EMBL" id="RKE97680.1"/>
    </source>
</evidence>
<dbReference type="SUPFAM" id="SSF100950">
    <property type="entry name" value="NagB/RpiA/CoA transferase-like"/>
    <property type="match status" value="2"/>
</dbReference>
<keyword evidence="2" id="KW-1185">Reference proteome</keyword>
<keyword evidence="1" id="KW-0808">Transferase</keyword>
<organism evidence="1 2">
    <name type="scientific">Sulfitobacter guttiformis</name>
    <dbReference type="NCBI Taxonomy" id="74349"/>
    <lineage>
        <taxon>Bacteria</taxon>
        <taxon>Pseudomonadati</taxon>
        <taxon>Pseudomonadota</taxon>
        <taxon>Alphaproteobacteria</taxon>
        <taxon>Rhodobacterales</taxon>
        <taxon>Roseobacteraceae</taxon>
        <taxon>Sulfitobacter</taxon>
    </lineage>
</organism>
<dbReference type="PANTHER" id="PTHR40596">
    <property type="entry name" value="CITRATE LYASE ALPHA CHAIN"/>
    <property type="match status" value="1"/>
</dbReference>
<dbReference type="OrthoDB" id="9767643at2"/>
<dbReference type="Gene3D" id="3.40.1080.10">
    <property type="entry name" value="Glutaconate Coenzyme A-transferase"/>
    <property type="match status" value="2"/>
</dbReference>
<keyword evidence="1" id="KW-0456">Lyase</keyword>
<name>A0A420DU27_9RHOB</name>
<dbReference type="EMBL" id="RAQK01000001">
    <property type="protein sequence ID" value="RKE97680.1"/>
    <property type="molecule type" value="Genomic_DNA"/>
</dbReference>
<dbReference type="Pfam" id="PF04223">
    <property type="entry name" value="CitF"/>
    <property type="match status" value="1"/>
</dbReference>
<sequence>MDTETQSGRMAALDWPVITSLGAVGAAPQATSPMQPTRPATEQTDKRLADLGAAFDTFDICDGAVLSFHHHYRNGDRLINAVLEEAARRGLRGLTIAPSSLFPVHVLLGAHIQSGVIGNVITDYAKGPVTDAMLSGALRSPLLLQSHGGRARALGTGALKVDVAFVGAPIAQADGACTGRGGTLPCGPLGYAMVDAGYARRTVICAHEITGAPLAHTDIPAAHVDAVVPFAHPGAVEGIASDTTLPAQTPQAQQIATLVAQVIAAAGVLRDGFSLQTGAGGFSLAAVPVIGAAMAQAGVRGSFVSGGITGAHVALQQAGLFARLHDVQCFDGAAVASSITNPDHFAMSASQYANPLHTGPIVNDLSVMVLGAVEVDRHFNINVTLGGDGRLIGGPGGHPDAAQGAQLTIVTTGLVAGGFAKLVEHVRCVTTSGKHVDVLVTDDGIAVHPKRPDLARDLEYAGLPVKPFEALMQKSALQASRARIPAALSPRLLIEDRSGGVLDWA</sequence>
<dbReference type="Proteomes" id="UP000284407">
    <property type="component" value="Unassembled WGS sequence"/>
</dbReference>
<dbReference type="InterPro" id="IPR006472">
    <property type="entry name" value="Citrate_lyase_asu"/>
</dbReference>
<dbReference type="InterPro" id="IPR037171">
    <property type="entry name" value="NagB/RpiA_transferase-like"/>
</dbReference>
<proteinExistence type="predicted"/>
<dbReference type="GO" id="GO:0008814">
    <property type="term" value="F:citrate CoA-transferase activity"/>
    <property type="evidence" value="ECO:0007669"/>
    <property type="project" value="InterPro"/>
</dbReference>
<dbReference type="AlphaFoldDB" id="A0A420DU27"/>
<dbReference type="GO" id="GO:0005737">
    <property type="term" value="C:cytoplasm"/>
    <property type="evidence" value="ECO:0007669"/>
    <property type="project" value="InterPro"/>
</dbReference>
<evidence type="ECO:0000313" key="2">
    <source>
        <dbReference type="Proteomes" id="UP000284407"/>
    </source>
</evidence>
<dbReference type="STRING" id="1443111.Z949_368"/>
<dbReference type="GO" id="GO:0016829">
    <property type="term" value="F:lyase activity"/>
    <property type="evidence" value="ECO:0007669"/>
    <property type="project" value="UniProtKB-KW"/>
</dbReference>
<gene>
    <name evidence="1" type="ORF">C8N30_2299</name>
</gene>
<accession>A0A420DU27</accession>